<dbReference type="GO" id="GO:0005788">
    <property type="term" value="C:endoplasmic reticulum lumen"/>
    <property type="evidence" value="ECO:0007669"/>
    <property type="project" value="UniProtKB-SubCell"/>
</dbReference>
<dbReference type="GO" id="GO:0034976">
    <property type="term" value="P:response to endoplasmic reticulum stress"/>
    <property type="evidence" value="ECO:0007669"/>
    <property type="project" value="TreeGrafter"/>
</dbReference>
<dbReference type="OrthoDB" id="10264505at2759"/>
<feature type="compositionally biased region" description="Acidic residues" evidence="7">
    <location>
        <begin position="466"/>
        <end position="500"/>
    </location>
</feature>
<feature type="chain" id="PRO_5004824317" description="protein disulfide-isomerase" evidence="8">
    <location>
        <begin position="22"/>
        <end position="500"/>
    </location>
</feature>
<feature type="domain" description="Thioredoxin" evidence="9">
    <location>
        <begin position="11"/>
        <end position="141"/>
    </location>
</feature>
<dbReference type="PRINTS" id="PR00421">
    <property type="entry name" value="THIOREDOXIN"/>
</dbReference>
<dbReference type="EMBL" id="KB822724">
    <property type="protein sequence ID" value="ETN36899.1"/>
    <property type="molecule type" value="Genomic_DNA"/>
</dbReference>
<gene>
    <name evidence="10" type="ORF">HMPREF1541_07886</name>
</gene>
<comment type="subcellular location">
    <subcellularLocation>
        <location evidence="2">Endoplasmic reticulum lumen</location>
    </subcellularLocation>
</comment>
<dbReference type="GeneID" id="19975225"/>
<dbReference type="PROSITE" id="PS00194">
    <property type="entry name" value="THIOREDOXIN_1"/>
    <property type="match status" value="1"/>
</dbReference>
<dbReference type="PROSITE" id="PS51352">
    <property type="entry name" value="THIOREDOXIN_2"/>
    <property type="match status" value="1"/>
</dbReference>
<dbReference type="EC" id="5.3.4.1" evidence="3"/>
<dbReference type="GO" id="GO:0015035">
    <property type="term" value="F:protein-disulfide reductase activity"/>
    <property type="evidence" value="ECO:0007669"/>
    <property type="project" value="TreeGrafter"/>
</dbReference>
<organism evidence="10 11">
    <name type="scientific">Cyphellophora europaea (strain CBS 101466)</name>
    <name type="common">Phialophora europaea</name>
    <dbReference type="NCBI Taxonomy" id="1220924"/>
    <lineage>
        <taxon>Eukaryota</taxon>
        <taxon>Fungi</taxon>
        <taxon>Dikarya</taxon>
        <taxon>Ascomycota</taxon>
        <taxon>Pezizomycotina</taxon>
        <taxon>Eurotiomycetes</taxon>
        <taxon>Chaetothyriomycetidae</taxon>
        <taxon>Chaetothyriales</taxon>
        <taxon>Cyphellophoraceae</taxon>
        <taxon>Cyphellophora</taxon>
    </lineage>
</organism>
<dbReference type="SUPFAM" id="SSF52833">
    <property type="entry name" value="Thioredoxin-like"/>
    <property type="match status" value="2"/>
</dbReference>
<proteinExistence type="predicted"/>
<evidence type="ECO:0000256" key="3">
    <source>
        <dbReference type="ARBA" id="ARBA00012723"/>
    </source>
</evidence>
<evidence type="ECO:0000256" key="2">
    <source>
        <dbReference type="ARBA" id="ARBA00004319"/>
    </source>
</evidence>
<evidence type="ECO:0000313" key="10">
    <source>
        <dbReference type="EMBL" id="ETN36899.1"/>
    </source>
</evidence>
<dbReference type="Pfam" id="PF24541">
    <property type="entry name" value="Thioredox_PDIA6_C"/>
    <property type="match status" value="1"/>
</dbReference>
<dbReference type="VEuPathDB" id="FungiDB:HMPREF1541_07886"/>
<evidence type="ECO:0000256" key="6">
    <source>
        <dbReference type="ARBA" id="ARBA00023284"/>
    </source>
</evidence>
<dbReference type="Proteomes" id="UP000030752">
    <property type="component" value="Unassembled WGS sequence"/>
</dbReference>
<sequence>MATKVGVALLALAGALVNADAVYTKNSPVLQVTAKTYDSLIAQSNYSSIVEFYAPWCGHCQNLKPAYEKAAKNLDGLAKVAAINCDDDSNKPFCGQMGVQGFPTLKIVKPGNKRGRPMVEDYQGPRTAKAIVDAVIDKIPNHVKKLQDSTIDNWLADTATSTKAILFTEKGTTSALIRALAIEFLGSVSVGQIRSKEQTSVDKFGVSDFPSIVVIPGDGSPHTVYSADMKRQPLIDLLSKFASPNPDPAPGKAKATKAKDQKKAASASSSFSKASEAHKSSDLDDELGAKTIVLDEDTPTESPLPIVDDQKPAVMPEIPAIPILASVEELNEAALGPKKGTCILVLLPAGSEVNVAEEASEALIHFANIADKHTRRRDNTFPFYGVSADNEQAKVIRADLGLQDDSKLEIIAVNNKRGWWRHFKGDPSSFPNIENFIDAIKLGDGQPEKLPTAFGGKENEAPAPEPEAEPEIAEDSPTDETVADPEPELEPEPEPEHDEL</sequence>
<dbReference type="PANTHER" id="PTHR45815:SF3">
    <property type="entry name" value="PROTEIN DISULFIDE-ISOMERASE A6"/>
    <property type="match status" value="1"/>
</dbReference>
<dbReference type="Pfam" id="PF00085">
    <property type="entry name" value="Thioredoxin"/>
    <property type="match status" value="1"/>
</dbReference>
<dbReference type="PANTHER" id="PTHR45815">
    <property type="entry name" value="PROTEIN DISULFIDE-ISOMERASE A6"/>
    <property type="match status" value="1"/>
</dbReference>
<evidence type="ECO:0000256" key="1">
    <source>
        <dbReference type="ARBA" id="ARBA00001182"/>
    </source>
</evidence>
<keyword evidence="4" id="KW-1015">Disulfide bond</keyword>
<evidence type="ECO:0000256" key="7">
    <source>
        <dbReference type="SAM" id="MobiDB-lite"/>
    </source>
</evidence>
<dbReference type="InterPro" id="IPR013766">
    <property type="entry name" value="Thioredoxin_domain"/>
</dbReference>
<evidence type="ECO:0000256" key="8">
    <source>
        <dbReference type="SAM" id="SignalP"/>
    </source>
</evidence>
<dbReference type="HOGENOM" id="CLU_030577_0_0_1"/>
<feature type="region of interest" description="Disordered" evidence="7">
    <location>
        <begin position="444"/>
        <end position="500"/>
    </location>
</feature>
<keyword evidence="11" id="KW-1185">Reference proteome</keyword>
<name>W2RMG2_CYPE1</name>
<keyword evidence="5 10" id="KW-0413">Isomerase</keyword>
<dbReference type="InterPro" id="IPR057305">
    <property type="entry name" value="Thioredox_PDIA6_C"/>
</dbReference>
<feature type="compositionally biased region" description="Low complexity" evidence="7">
    <location>
        <begin position="264"/>
        <end position="274"/>
    </location>
</feature>
<evidence type="ECO:0000256" key="4">
    <source>
        <dbReference type="ARBA" id="ARBA00023157"/>
    </source>
</evidence>
<dbReference type="AlphaFoldDB" id="W2RMG2"/>
<dbReference type="RefSeq" id="XP_008720431.1">
    <property type="nucleotide sequence ID" value="XM_008722209.1"/>
</dbReference>
<reference evidence="10 11" key="1">
    <citation type="submission" date="2013-03" db="EMBL/GenBank/DDBJ databases">
        <title>The Genome Sequence of Phialophora europaea CBS 101466.</title>
        <authorList>
            <consortium name="The Broad Institute Genomics Platform"/>
            <person name="Cuomo C."/>
            <person name="de Hoog S."/>
            <person name="Gorbushina A."/>
            <person name="Walker B."/>
            <person name="Young S.K."/>
            <person name="Zeng Q."/>
            <person name="Gargeya S."/>
            <person name="Fitzgerald M."/>
            <person name="Haas B."/>
            <person name="Abouelleil A."/>
            <person name="Allen A.W."/>
            <person name="Alvarado L."/>
            <person name="Arachchi H.M."/>
            <person name="Berlin A.M."/>
            <person name="Chapman S.B."/>
            <person name="Gainer-Dewar J."/>
            <person name="Goldberg J."/>
            <person name="Griggs A."/>
            <person name="Gujja S."/>
            <person name="Hansen M."/>
            <person name="Howarth C."/>
            <person name="Imamovic A."/>
            <person name="Ireland A."/>
            <person name="Larimer J."/>
            <person name="McCowan C."/>
            <person name="Murphy C."/>
            <person name="Pearson M."/>
            <person name="Poon T.W."/>
            <person name="Priest M."/>
            <person name="Roberts A."/>
            <person name="Saif S."/>
            <person name="Shea T."/>
            <person name="Sisk P."/>
            <person name="Sykes S."/>
            <person name="Wortman J."/>
            <person name="Nusbaum C."/>
            <person name="Birren B."/>
        </authorList>
    </citation>
    <scope>NUCLEOTIDE SEQUENCE [LARGE SCALE GENOMIC DNA]</scope>
    <source>
        <strain evidence="10 11">CBS 101466</strain>
    </source>
</reference>
<dbReference type="InParanoid" id="W2RMG2"/>
<protein>
    <recommendedName>
        <fullName evidence="3">protein disulfide-isomerase</fullName>
        <ecNumber evidence="3">5.3.4.1</ecNumber>
    </recommendedName>
</protein>
<dbReference type="CDD" id="cd03002">
    <property type="entry name" value="PDI_a_MPD1_like"/>
    <property type="match status" value="1"/>
</dbReference>
<dbReference type="GO" id="GO:0003756">
    <property type="term" value="F:protein disulfide isomerase activity"/>
    <property type="evidence" value="ECO:0007669"/>
    <property type="project" value="UniProtKB-EC"/>
</dbReference>
<dbReference type="InterPro" id="IPR036249">
    <property type="entry name" value="Thioredoxin-like_sf"/>
</dbReference>
<dbReference type="InterPro" id="IPR017937">
    <property type="entry name" value="Thioredoxin_CS"/>
</dbReference>
<dbReference type="Gene3D" id="3.40.30.10">
    <property type="entry name" value="Glutaredoxin"/>
    <property type="match status" value="2"/>
</dbReference>
<dbReference type="eggNOG" id="KOG0191">
    <property type="taxonomic scope" value="Eukaryota"/>
</dbReference>
<evidence type="ECO:0000259" key="9">
    <source>
        <dbReference type="PROSITE" id="PS51352"/>
    </source>
</evidence>
<evidence type="ECO:0000313" key="11">
    <source>
        <dbReference type="Proteomes" id="UP000030752"/>
    </source>
</evidence>
<keyword evidence="8" id="KW-0732">Signal</keyword>
<comment type="catalytic activity">
    <reaction evidence="1">
        <text>Catalyzes the rearrangement of -S-S- bonds in proteins.</text>
        <dbReference type="EC" id="5.3.4.1"/>
    </reaction>
</comment>
<feature type="signal peptide" evidence="8">
    <location>
        <begin position="1"/>
        <end position="21"/>
    </location>
</feature>
<keyword evidence="6" id="KW-0676">Redox-active center</keyword>
<dbReference type="STRING" id="1220924.W2RMG2"/>
<evidence type="ECO:0000256" key="5">
    <source>
        <dbReference type="ARBA" id="ARBA00023235"/>
    </source>
</evidence>
<feature type="region of interest" description="Disordered" evidence="7">
    <location>
        <begin position="239"/>
        <end position="283"/>
    </location>
</feature>
<accession>W2RMG2</accession>